<feature type="domain" description="NusG-like N-terminal" evidence="4">
    <location>
        <begin position="17"/>
        <end position="114"/>
    </location>
</feature>
<sequence length="180" mass="20830">MEFVSSPTRNYTSTMEELKWFVMYTKSRSEKKVADRLKENGLEVYLPMVEELRQWSDRKKKVQRAMFNGYVFVKTRRNQLWECLQVPGAVKFVHFSGQHATVREEDLDIIKRVIETGVDVESDGSSIEPGEKVKVIAGPLQHMSGEVIEKGNKDYFLIRIPGIYQNLLISVPRKFLEVTG</sequence>
<keyword evidence="3" id="KW-0804">Transcription</keyword>
<dbReference type="Pfam" id="PF02357">
    <property type="entry name" value="NusG"/>
    <property type="match status" value="1"/>
</dbReference>
<reference evidence="5 6" key="1">
    <citation type="submission" date="2018-06" db="EMBL/GenBank/DDBJ databases">
        <title>Genomic Encyclopedia of Archaeal and Bacterial Type Strains, Phase II (KMG-II): from individual species to whole genera.</title>
        <authorList>
            <person name="Goeker M."/>
        </authorList>
    </citation>
    <scope>NUCLEOTIDE SEQUENCE [LARGE SCALE GENOMIC DNA]</scope>
    <source>
        <strain evidence="5 6">DSM 19830</strain>
    </source>
</reference>
<accession>A0A2W7QL16</accession>
<dbReference type="PANTHER" id="PTHR30265:SF4">
    <property type="entry name" value="KOW MOTIF FAMILY PROTEIN, EXPRESSED"/>
    <property type="match status" value="1"/>
</dbReference>
<keyword evidence="6" id="KW-1185">Reference proteome</keyword>
<dbReference type="PANTHER" id="PTHR30265">
    <property type="entry name" value="RHO-INTERACTING TRANSCRIPTION TERMINATION FACTOR NUSG"/>
    <property type="match status" value="1"/>
</dbReference>
<dbReference type="InterPro" id="IPR043425">
    <property type="entry name" value="NusG-like"/>
</dbReference>
<dbReference type="EMBL" id="QKZT01000016">
    <property type="protein sequence ID" value="PZX49124.1"/>
    <property type="molecule type" value="Genomic_DNA"/>
</dbReference>
<keyword evidence="1" id="KW-0889">Transcription antitermination</keyword>
<dbReference type="SUPFAM" id="SSF82679">
    <property type="entry name" value="N-utilization substance G protein NusG, N-terminal domain"/>
    <property type="match status" value="1"/>
</dbReference>
<dbReference type="Gene3D" id="3.30.70.940">
    <property type="entry name" value="NusG, N-terminal domain"/>
    <property type="match status" value="1"/>
</dbReference>
<dbReference type="Proteomes" id="UP000248882">
    <property type="component" value="Unassembled WGS sequence"/>
</dbReference>
<gene>
    <name evidence="5" type="ORF">LV85_03255</name>
</gene>
<dbReference type="NCBIfam" id="NF033644">
    <property type="entry name" value="antiterm_UpxY"/>
    <property type="match status" value="1"/>
</dbReference>
<name>A0A2W7QL16_9BACT</name>
<evidence type="ECO:0000259" key="4">
    <source>
        <dbReference type="SMART" id="SM00738"/>
    </source>
</evidence>
<evidence type="ECO:0000313" key="5">
    <source>
        <dbReference type="EMBL" id="PZX49124.1"/>
    </source>
</evidence>
<evidence type="ECO:0000256" key="1">
    <source>
        <dbReference type="ARBA" id="ARBA00022814"/>
    </source>
</evidence>
<proteinExistence type="predicted"/>
<comment type="caution">
    <text evidence="5">The sequence shown here is derived from an EMBL/GenBank/DDBJ whole genome shotgun (WGS) entry which is preliminary data.</text>
</comment>
<dbReference type="CDD" id="cd09895">
    <property type="entry name" value="NGN_SP_UpxY"/>
    <property type="match status" value="1"/>
</dbReference>
<evidence type="ECO:0000256" key="2">
    <source>
        <dbReference type="ARBA" id="ARBA00023015"/>
    </source>
</evidence>
<dbReference type="InterPro" id="IPR036735">
    <property type="entry name" value="NGN_dom_sf"/>
</dbReference>
<evidence type="ECO:0000256" key="3">
    <source>
        <dbReference type="ARBA" id="ARBA00023163"/>
    </source>
</evidence>
<dbReference type="SMART" id="SM00738">
    <property type="entry name" value="NGN"/>
    <property type="match status" value="1"/>
</dbReference>
<protein>
    <submittedName>
        <fullName evidence="5">Transcription antitermination factor NusG</fullName>
    </submittedName>
</protein>
<evidence type="ECO:0000313" key="6">
    <source>
        <dbReference type="Proteomes" id="UP000248882"/>
    </source>
</evidence>
<dbReference type="AlphaFoldDB" id="A0A2W7QL16"/>
<dbReference type="InterPro" id="IPR006645">
    <property type="entry name" value="NGN-like_dom"/>
</dbReference>
<organism evidence="5 6">
    <name type="scientific">Algoriphagus chordae</name>
    <dbReference type="NCBI Taxonomy" id="237019"/>
    <lineage>
        <taxon>Bacteria</taxon>
        <taxon>Pseudomonadati</taxon>
        <taxon>Bacteroidota</taxon>
        <taxon>Cytophagia</taxon>
        <taxon>Cytophagales</taxon>
        <taxon>Cyclobacteriaceae</taxon>
        <taxon>Algoriphagus</taxon>
    </lineage>
</organism>
<dbReference type="GO" id="GO:0031564">
    <property type="term" value="P:transcription antitermination"/>
    <property type="evidence" value="ECO:0007669"/>
    <property type="project" value="UniProtKB-KW"/>
</dbReference>
<dbReference type="GO" id="GO:0006354">
    <property type="term" value="P:DNA-templated transcription elongation"/>
    <property type="evidence" value="ECO:0007669"/>
    <property type="project" value="InterPro"/>
</dbReference>
<keyword evidence="2" id="KW-0805">Transcription regulation</keyword>